<sequence>MEDIFAGCISLQCKDIHKLPIVGWWLMPAASLVASQYIGNNDAEIFEKVVQSTAQDEDILSNGGGNPQEPVAAAAVSITYNINPFFIGPSVDLGLLHQPDPDSPVTQFLDRAYTEKGTHSVIYVAFGTVFFPPPSAMSLLMTALDEIPKAGFRFIFALSSPDAELDQSWMDAHVQAGNAIFPEWTNQTAVLEHPAIHYFLTHGGWNSSTEAIVRGVPMLFWPITGDQPLNAAQIAGVHDCGFELLQVRTGPAKFISYQNGTDVEIMGTEDAVREEMRRILALTKGPRGEHQRVNVQLLGRVVTQSLGSGGSGDMELERFGRVLGLQLRVTGQAQV</sequence>
<dbReference type="Proteomes" id="UP000663831">
    <property type="component" value="Unassembled WGS sequence"/>
</dbReference>
<dbReference type="Pfam" id="PF00201">
    <property type="entry name" value="UDPGT"/>
    <property type="match status" value="1"/>
</dbReference>
<protein>
    <recommendedName>
        <fullName evidence="5">UDP-glycosyltransferases domain-containing protein</fullName>
    </recommendedName>
</protein>
<evidence type="ECO:0000256" key="2">
    <source>
        <dbReference type="ARBA" id="ARBA00022679"/>
    </source>
</evidence>
<comment type="caution">
    <text evidence="3">The sequence shown here is derived from an EMBL/GenBank/DDBJ whole genome shotgun (WGS) entry which is preliminary data.</text>
</comment>
<dbReference type="GO" id="GO:0035251">
    <property type="term" value="F:UDP-glucosyltransferase activity"/>
    <property type="evidence" value="ECO:0007669"/>
    <property type="project" value="TreeGrafter"/>
</dbReference>
<dbReference type="PANTHER" id="PTHR48047:SF215">
    <property type="entry name" value="GLYCOSYLTRANSFERASE"/>
    <property type="match status" value="1"/>
</dbReference>
<organism evidence="3 4">
    <name type="scientific">Rhizoctonia solani</name>
    <dbReference type="NCBI Taxonomy" id="456999"/>
    <lineage>
        <taxon>Eukaryota</taxon>
        <taxon>Fungi</taxon>
        <taxon>Dikarya</taxon>
        <taxon>Basidiomycota</taxon>
        <taxon>Agaricomycotina</taxon>
        <taxon>Agaricomycetes</taxon>
        <taxon>Cantharellales</taxon>
        <taxon>Ceratobasidiaceae</taxon>
        <taxon>Rhizoctonia</taxon>
    </lineage>
</organism>
<name>A0A8H3DB00_9AGAM</name>
<keyword evidence="2" id="KW-0808">Transferase</keyword>
<evidence type="ECO:0008006" key="5">
    <source>
        <dbReference type="Google" id="ProtNLM"/>
    </source>
</evidence>
<dbReference type="EMBL" id="CAJMWV010006536">
    <property type="protein sequence ID" value="CAE6522489.1"/>
    <property type="molecule type" value="Genomic_DNA"/>
</dbReference>
<evidence type="ECO:0000313" key="3">
    <source>
        <dbReference type="EMBL" id="CAE6522489.1"/>
    </source>
</evidence>
<dbReference type="CDD" id="cd03784">
    <property type="entry name" value="GT1_Gtf-like"/>
    <property type="match status" value="1"/>
</dbReference>
<dbReference type="SUPFAM" id="SSF53756">
    <property type="entry name" value="UDP-Glycosyltransferase/glycogen phosphorylase"/>
    <property type="match status" value="1"/>
</dbReference>
<reference evidence="3" key="1">
    <citation type="submission" date="2021-01" db="EMBL/GenBank/DDBJ databases">
        <authorList>
            <person name="Kaushik A."/>
        </authorList>
    </citation>
    <scope>NUCLEOTIDE SEQUENCE</scope>
    <source>
        <strain evidence="3">AG3-1AP</strain>
    </source>
</reference>
<evidence type="ECO:0000256" key="1">
    <source>
        <dbReference type="ARBA" id="ARBA00009995"/>
    </source>
</evidence>
<gene>
    <name evidence="3" type="ORF">RDB_LOCUS146851</name>
</gene>
<dbReference type="InterPro" id="IPR002213">
    <property type="entry name" value="UDP_glucos_trans"/>
</dbReference>
<dbReference type="Gene3D" id="3.40.50.2000">
    <property type="entry name" value="Glycogen Phosphorylase B"/>
    <property type="match status" value="1"/>
</dbReference>
<dbReference type="PANTHER" id="PTHR48047">
    <property type="entry name" value="GLYCOSYLTRANSFERASE"/>
    <property type="match status" value="1"/>
</dbReference>
<evidence type="ECO:0000313" key="4">
    <source>
        <dbReference type="Proteomes" id="UP000663831"/>
    </source>
</evidence>
<accession>A0A8H3DB00</accession>
<proteinExistence type="inferred from homology"/>
<dbReference type="AlphaFoldDB" id="A0A8H3DB00"/>
<comment type="similarity">
    <text evidence="1">Belongs to the UDP-glycosyltransferase family.</text>
</comment>